<name>A0A8J5WER2_ZIZPA</name>
<dbReference type="EMBL" id="JAAALK010000082">
    <property type="protein sequence ID" value="KAG8087277.1"/>
    <property type="molecule type" value="Genomic_DNA"/>
</dbReference>
<evidence type="ECO:0000256" key="1">
    <source>
        <dbReference type="SAM" id="MobiDB-lite"/>
    </source>
</evidence>
<accession>A0A8J5WER2</accession>
<protein>
    <submittedName>
        <fullName evidence="2">Uncharacterized protein</fullName>
    </submittedName>
</protein>
<feature type="region of interest" description="Disordered" evidence="1">
    <location>
        <begin position="137"/>
        <end position="157"/>
    </location>
</feature>
<keyword evidence="3" id="KW-1185">Reference proteome</keyword>
<evidence type="ECO:0000313" key="2">
    <source>
        <dbReference type="EMBL" id="KAG8087277.1"/>
    </source>
</evidence>
<organism evidence="2 3">
    <name type="scientific">Zizania palustris</name>
    <name type="common">Northern wild rice</name>
    <dbReference type="NCBI Taxonomy" id="103762"/>
    <lineage>
        <taxon>Eukaryota</taxon>
        <taxon>Viridiplantae</taxon>
        <taxon>Streptophyta</taxon>
        <taxon>Embryophyta</taxon>
        <taxon>Tracheophyta</taxon>
        <taxon>Spermatophyta</taxon>
        <taxon>Magnoliopsida</taxon>
        <taxon>Liliopsida</taxon>
        <taxon>Poales</taxon>
        <taxon>Poaceae</taxon>
        <taxon>BOP clade</taxon>
        <taxon>Oryzoideae</taxon>
        <taxon>Oryzeae</taxon>
        <taxon>Zizaniinae</taxon>
        <taxon>Zizania</taxon>
    </lineage>
</organism>
<evidence type="ECO:0000313" key="3">
    <source>
        <dbReference type="Proteomes" id="UP000729402"/>
    </source>
</evidence>
<reference evidence="2" key="1">
    <citation type="journal article" date="2021" name="bioRxiv">
        <title>Whole Genome Assembly and Annotation of Northern Wild Rice, Zizania palustris L., Supports a Whole Genome Duplication in the Zizania Genus.</title>
        <authorList>
            <person name="Haas M."/>
            <person name="Kono T."/>
            <person name="Macchietto M."/>
            <person name="Millas R."/>
            <person name="McGilp L."/>
            <person name="Shao M."/>
            <person name="Duquette J."/>
            <person name="Hirsch C.N."/>
            <person name="Kimball J."/>
        </authorList>
    </citation>
    <scope>NUCLEOTIDE SEQUENCE</scope>
    <source>
        <tissue evidence="2">Fresh leaf tissue</tissue>
    </source>
</reference>
<proteinExistence type="predicted"/>
<dbReference type="Proteomes" id="UP000729402">
    <property type="component" value="Unassembled WGS sequence"/>
</dbReference>
<gene>
    <name evidence="2" type="ORF">GUJ93_ZPchr0010g7665</name>
</gene>
<reference evidence="2" key="2">
    <citation type="submission" date="2021-02" db="EMBL/GenBank/DDBJ databases">
        <authorList>
            <person name="Kimball J.A."/>
            <person name="Haas M.W."/>
            <person name="Macchietto M."/>
            <person name="Kono T."/>
            <person name="Duquette J."/>
            <person name="Shao M."/>
        </authorList>
    </citation>
    <scope>NUCLEOTIDE SEQUENCE</scope>
    <source>
        <tissue evidence="2">Fresh leaf tissue</tissue>
    </source>
</reference>
<comment type="caution">
    <text evidence="2">The sequence shown here is derived from an EMBL/GenBank/DDBJ whole genome shotgun (WGS) entry which is preliminary data.</text>
</comment>
<dbReference type="AlphaFoldDB" id="A0A8J5WER2"/>
<sequence>MLPCLDARGHFIELIASNISVLIRRSMATALTNQYARSGAGAASAVAVHDGWRGGGGGQLSCADAMVAGGGGGAAAAAARLVDGRYVVDPPPFLVPAVPPSAHGAVWLINGVHGHEVANGGAAGAGVAFDGTTDFHQPAGAGSHFESTASPSPSPSPTFIDFLGVGAT</sequence>